<reference evidence="6" key="2">
    <citation type="submission" date="2023-03" db="EMBL/GenBank/DDBJ databases">
        <authorList>
            <person name="Zhang Z."/>
        </authorList>
    </citation>
    <scope>NUCLEOTIDE SEQUENCE</scope>
    <source>
        <strain evidence="6">DSA</strain>
    </source>
</reference>
<feature type="coiled-coil region" evidence="4">
    <location>
        <begin position="366"/>
        <end position="517"/>
    </location>
</feature>
<reference evidence="6" key="1">
    <citation type="journal article" date="2023" name="J. Hazard. Mater.">
        <title>Anaerobic biodegradation of pyrene and benzo[a]pyrene by a new sulfate-reducing Desulforamulus aquiferis strain DSA.</title>
        <authorList>
            <person name="Zhang Z."/>
            <person name="Sun J."/>
            <person name="Gong X."/>
            <person name="Wang C."/>
            <person name="Wang H."/>
        </authorList>
    </citation>
    <scope>NUCLEOTIDE SEQUENCE</scope>
    <source>
        <strain evidence="6">DSA</strain>
    </source>
</reference>
<feature type="coiled-coil region" evidence="4">
    <location>
        <begin position="192"/>
        <end position="219"/>
    </location>
</feature>
<dbReference type="Gene3D" id="3.40.50.300">
    <property type="entry name" value="P-loop containing nucleotide triphosphate hydrolases"/>
    <property type="match status" value="2"/>
</dbReference>
<evidence type="ECO:0000256" key="4">
    <source>
        <dbReference type="SAM" id="Coils"/>
    </source>
</evidence>
<dbReference type="Proteomes" id="UP001172911">
    <property type="component" value="Unassembled WGS sequence"/>
</dbReference>
<keyword evidence="4" id="KW-0175">Coiled coil</keyword>
<gene>
    <name evidence="6" type="ORF">P6N53_16405</name>
</gene>
<name>A0AAW7ZHF0_9FIRM</name>
<dbReference type="AlphaFoldDB" id="A0AAW7ZHF0"/>
<protein>
    <recommendedName>
        <fullName evidence="3">Nuclease SbcCD subunit C</fullName>
    </recommendedName>
</protein>
<evidence type="ECO:0000256" key="1">
    <source>
        <dbReference type="ARBA" id="ARBA00006930"/>
    </source>
</evidence>
<dbReference type="InterPro" id="IPR041685">
    <property type="entry name" value="AAA_GajA/Old/RecF-like"/>
</dbReference>
<feature type="domain" description="Endonuclease GajA/Old nuclease/RecF-like AAA" evidence="5">
    <location>
        <begin position="1"/>
        <end position="41"/>
    </location>
</feature>
<dbReference type="SUPFAM" id="SSF52540">
    <property type="entry name" value="P-loop containing nucleoside triphosphate hydrolases"/>
    <property type="match status" value="1"/>
</dbReference>
<comment type="caution">
    <text evidence="6">The sequence shown here is derived from an EMBL/GenBank/DDBJ whole genome shotgun (WGS) entry which is preliminary data.</text>
</comment>
<dbReference type="Pfam" id="PF13175">
    <property type="entry name" value="AAA_15"/>
    <property type="match status" value="1"/>
</dbReference>
<evidence type="ECO:0000256" key="3">
    <source>
        <dbReference type="ARBA" id="ARBA00013368"/>
    </source>
</evidence>
<comment type="similarity">
    <text evidence="1">Belongs to the SMC family. SbcC subfamily.</text>
</comment>
<evidence type="ECO:0000256" key="2">
    <source>
        <dbReference type="ARBA" id="ARBA00011322"/>
    </source>
</evidence>
<evidence type="ECO:0000313" key="7">
    <source>
        <dbReference type="Proteomes" id="UP001172911"/>
    </source>
</evidence>
<dbReference type="PANTHER" id="PTHR32114">
    <property type="entry name" value="ABC TRANSPORTER ABCH.3"/>
    <property type="match status" value="1"/>
</dbReference>
<evidence type="ECO:0000259" key="5">
    <source>
        <dbReference type="Pfam" id="PF13175"/>
    </source>
</evidence>
<comment type="subunit">
    <text evidence="2">Heterodimer of SbcC and SbcD.</text>
</comment>
<evidence type="ECO:0000313" key="6">
    <source>
        <dbReference type="EMBL" id="MDO7788808.1"/>
    </source>
</evidence>
<sequence length="666" mass="74324">MKINTLTVENFRNHKQTHLKLDKINFFVGHNNAGKSSLLAATEWGLMGKCVWTDKGGRGAAELVRQGAKQAAVAIEVEGLGGIVRTMPPHTLHVGKVMNTVEGQAAILNHLSTDEDKLHLALSAGAFLSLTQAEQRNFLFNAYGLSFTAELVANRLATWLKDRGQPEDRAEALANKARHYYPANITGGPEVLDVMEKRAKELRRDLKRDKQQLEAALAEMVEPIGETRLPGQINDIKVHLSQLRSQRDEYLRLKGNTAARQQALKPQLDSLEAKLKDNQDKVLELSERTKEYGTIVSTESDDRTEQQENDLIDRLNYLNDQSSALKSRAEGLNNRLSTLGEACSALGSRNRRCPLAPEHIDCAMSSQQVEELLDQLKSEYQLAKDELTGVKANLRRVQEELNLTSGELQRLRAKQQQDQEKSRQVMALRNQLHTLQAMVKQLMTDRDNLAKELAEVPQEQGNSTELAKEIRVLDQQIAKAEEQLIKAGELSALAKRREEMKQNLATLTTEVEDMEVLVKALGPEGVRKNMLASLLDSFQSRVNDRLNRLTEGGYQLSLGENMELLCRTNGGPMLPLKLLSKSEQLRVGIAVQEALSHAVGLSFLAIDEADMLDQENRDLLTGMLLDLAEEYDQVLVFTTVGEVPPQNPSIEGVKLFWVEEGNVSEI</sequence>
<dbReference type="RefSeq" id="WP_304545074.1">
    <property type="nucleotide sequence ID" value="NZ_JARPTC010000025.1"/>
</dbReference>
<dbReference type="PANTHER" id="PTHR32114:SF2">
    <property type="entry name" value="ABC TRANSPORTER ABCH.3"/>
    <property type="match status" value="1"/>
</dbReference>
<keyword evidence="7" id="KW-1185">Reference proteome</keyword>
<accession>A0AAW7ZHF0</accession>
<proteinExistence type="inferred from homology"/>
<organism evidence="6 7">
    <name type="scientific">Desulforamulus aquiferis</name>
    <dbReference type="NCBI Taxonomy" id="1397668"/>
    <lineage>
        <taxon>Bacteria</taxon>
        <taxon>Bacillati</taxon>
        <taxon>Bacillota</taxon>
        <taxon>Clostridia</taxon>
        <taxon>Eubacteriales</taxon>
        <taxon>Peptococcaceae</taxon>
        <taxon>Desulforamulus</taxon>
    </lineage>
</organism>
<dbReference type="EMBL" id="JARPTC010000025">
    <property type="protein sequence ID" value="MDO7788808.1"/>
    <property type="molecule type" value="Genomic_DNA"/>
</dbReference>
<dbReference type="Gene3D" id="1.10.287.510">
    <property type="entry name" value="Helix hairpin bin"/>
    <property type="match status" value="1"/>
</dbReference>
<dbReference type="InterPro" id="IPR027417">
    <property type="entry name" value="P-loop_NTPase"/>
</dbReference>